<protein>
    <recommendedName>
        <fullName evidence="4">Phage abortive infection protein</fullName>
    </recommendedName>
</protein>
<reference evidence="3" key="1">
    <citation type="submission" date="2016-11" db="EMBL/GenBank/DDBJ databases">
        <authorList>
            <person name="Varghese N."/>
            <person name="Submissions S."/>
        </authorList>
    </citation>
    <scope>NUCLEOTIDE SEQUENCE [LARGE SCALE GENOMIC DNA]</scope>
    <source>
        <strain evidence="3">DSM 19978</strain>
    </source>
</reference>
<feature type="transmembrane region" description="Helical" evidence="1">
    <location>
        <begin position="15"/>
        <end position="36"/>
    </location>
</feature>
<accession>A0A1M5F7X3</accession>
<dbReference type="STRING" id="468056.SAMN05443549_101665"/>
<dbReference type="EMBL" id="FQWB01000001">
    <property type="protein sequence ID" value="SHF87720.1"/>
    <property type="molecule type" value="Genomic_DNA"/>
</dbReference>
<keyword evidence="1" id="KW-0472">Membrane</keyword>
<name>A0A1M5F7X3_9FLAO</name>
<dbReference type="Proteomes" id="UP000184516">
    <property type="component" value="Unassembled WGS sequence"/>
</dbReference>
<evidence type="ECO:0008006" key="4">
    <source>
        <dbReference type="Google" id="ProtNLM"/>
    </source>
</evidence>
<proteinExistence type="predicted"/>
<sequence>MQHYKKPNYIKMENINLILTSTLVAGIVSTFVSYIISIRLKKLDFKNEYYKEILKKRLTAYEYIEAQLGVLKTVVLDETDGKPYHLMFSYGDKEFFDYQKNLLMAISLSLWIDDDTTNSLEKLNELFYNLNIKTHKKSKTEIIEVGKKYYQKISDLRFHLENSTKKGLYNLHNVDKAFKTKNKNTKREIRELK</sequence>
<evidence type="ECO:0000313" key="3">
    <source>
        <dbReference type="Proteomes" id="UP000184516"/>
    </source>
</evidence>
<gene>
    <name evidence="2" type="ORF">SAMN05443549_101665</name>
</gene>
<keyword evidence="1" id="KW-1133">Transmembrane helix</keyword>
<dbReference type="AlphaFoldDB" id="A0A1M5F7X3"/>
<keyword evidence="1" id="KW-0812">Transmembrane</keyword>
<evidence type="ECO:0000256" key="1">
    <source>
        <dbReference type="SAM" id="Phobius"/>
    </source>
</evidence>
<organism evidence="2 3">
    <name type="scientific">Flavobacterium fluvii</name>
    <dbReference type="NCBI Taxonomy" id="468056"/>
    <lineage>
        <taxon>Bacteria</taxon>
        <taxon>Pseudomonadati</taxon>
        <taxon>Bacteroidota</taxon>
        <taxon>Flavobacteriia</taxon>
        <taxon>Flavobacteriales</taxon>
        <taxon>Flavobacteriaceae</taxon>
        <taxon>Flavobacterium</taxon>
    </lineage>
</organism>
<keyword evidence="3" id="KW-1185">Reference proteome</keyword>
<evidence type="ECO:0000313" key="2">
    <source>
        <dbReference type="EMBL" id="SHF87720.1"/>
    </source>
</evidence>